<dbReference type="PANTHER" id="PTHR47967:SF136">
    <property type="match status" value="1"/>
</dbReference>
<dbReference type="Gene3D" id="2.40.70.10">
    <property type="entry name" value="Acid Proteases"/>
    <property type="match status" value="2"/>
</dbReference>
<evidence type="ECO:0000256" key="2">
    <source>
        <dbReference type="ARBA" id="ARBA00022670"/>
    </source>
</evidence>
<evidence type="ECO:0000256" key="4">
    <source>
        <dbReference type="ARBA" id="ARBA00022801"/>
    </source>
</evidence>
<dbReference type="InterPro" id="IPR032799">
    <property type="entry name" value="TAXi_C"/>
</dbReference>
<gene>
    <name evidence="7" type="ORF">PanWU01x14_054860</name>
</gene>
<dbReference type="SUPFAM" id="SSF50630">
    <property type="entry name" value="Acid proteases"/>
    <property type="match status" value="1"/>
</dbReference>
<evidence type="ECO:0000313" key="7">
    <source>
        <dbReference type="EMBL" id="PON73936.1"/>
    </source>
</evidence>
<dbReference type="PROSITE" id="PS51767">
    <property type="entry name" value="PEPTIDASE_A1"/>
    <property type="match status" value="1"/>
</dbReference>
<dbReference type="InterPro" id="IPR051708">
    <property type="entry name" value="Plant_Aspart_Prot_A1"/>
</dbReference>
<dbReference type="CDD" id="cd05476">
    <property type="entry name" value="pepsin_A_like_plant"/>
    <property type="match status" value="1"/>
</dbReference>
<dbReference type="GO" id="GO:0004190">
    <property type="term" value="F:aspartic-type endopeptidase activity"/>
    <property type="evidence" value="ECO:0007669"/>
    <property type="project" value="UniProtKB-KW"/>
</dbReference>
<dbReference type="OrthoDB" id="1072226at2759"/>
<keyword evidence="5" id="KW-0325">Glycoprotein</keyword>
<organism evidence="7 8">
    <name type="scientific">Parasponia andersonii</name>
    <name type="common">Sponia andersonii</name>
    <dbReference type="NCBI Taxonomy" id="3476"/>
    <lineage>
        <taxon>Eukaryota</taxon>
        <taxon>Viridiplantae</taxon>
        <taxon>Streptophyta</taxon>
        <taxon>Embryophyta</taxon>
        <taxon>Tracheophyta</taxon>
        <taxon>Spermatophyta</taxon>
        <taxon>Magnoliopsida</taxon>
        <taxon>eudicotyledons</taxon>
        <taxon>Gunneridae</taxon>
        <taxon>Pentapetalae</taxon>
        <taxon>rosids</taxon>
        <taxon>fabids</taxon>
        <taxon>Rosales</taxon>
        <taxon>Cannabaceae</taxon>
        <taxon>Parasponia</taxon>
    </lineage>
</organism>
<dbReference type="STRING" id="3476.A0A2P5DKW6"/>
<accession>A0A2P5DKW6</accession>
<keyword evidence="8" id="KW-1185">Reference proteome</keyword>
<evidence type="ECO:0000256" key="5">
    <source>
        <dbReference type="ARBA" id="ARBA00023180"/>
    </source>
</evidence>
<evidence type="ECO:0000256" key="1">
    <source>
        <dbReference type="ARBA" id="ARBA00007447"/>
    </source>
</evidence>
<dbReference type="GO" id="GO:0006508">
    <property type="term" value="P:proteolysis"/>
    <property type="evidence" value="ECO:0007669"/>
    <property type="project" value="UniProtKB-KW"/>
</dbReference>
<dbReference type="InterPro" id="IPR033121">
    <property type="entry name" value="PEPTIDASE_A1"/>
</dbReference>
<dbReference type="Pfam" id="PF14541">
    <property type="entry name" value="TAXi_C"/>
    <property type="match status" value="1"/>
</dbReference>
<protein>
    <submittedName>
        <fullName evidence="7">Aspartic peptidase</fullName>
    </submittedName>
</protein>
<evidence type="ECO:0000256" key="3">
    <source>
        <dbReference type="ARBA" id="ARBA00022750"/>
    </source>
</evidence>
<evidence type="ECO:0000313" key="8">
    <source>
        <dbReference type="Proteomes" id="UP000237105"/>
    </source>
</evidence>
<evidence type="ECO:0000259" key="6">
    <source>
        <dbReference type="PROSITE" id="PS51767"/>
    </source>
</evidence>
<keyword evidence="4" id="KW-0378">Hydrolase</keyword>
<dbReference type="InterPro" id="IPR034161">
    <property type="entry name" value="Pepsin-like_plant"/>
</dbReference>
<dbReference type="InterPro" id="IPR021109">
    <property type="entry name" value="Peptidase_aspartic_dom_sf"/>
</dbReference>
<dbReference type="AlphaFoldDB" id="A0A2P5DKW6"/>
<dbReference type="Pfam" id="PF14543">
    <property type="entry name" value="TAXi_N"/>
    <property type="match status" value="1"/>
</dbReference>
<proteinExistence type="inferred from homology"/>
<dbReference type="PANTHER" id="PTHR47967">
    <property type="entry name" value="OS07G0603500 PROTEIN-RELATED"/>
    <property type="match status" value="1"/>
</dbReference>
<feature type="domain" description="Peptidase A1" evidence="6">
    <location>
        <begin position="98"/>
        <end position="448"/>
    </location>
</feature>
<dbReference type="InterPro" id="IPR032861">
    <property type="entry name" value="TAXi_N"/>
</dbReference>
<dbReference type="Proteomes" id="UP000237105">
    <property type="component" value="Unassembled WGS sequence"/>
</dbReference>
<keyword evidence="2" id="KW-0645">Protease</keyword>
<comment type="similarity">
    <text evidence="1">Belongs to the peptidase A1 family.</text>
</comment>
<dbReference type="EMBL" id="JXTB01000031">
    <property type="protein sequence ID" value="PON73936.1"/>
    <property type="molecule type" value="Genomic_DNA"/>
</dbReference>
<keyword evidence="3" id="KW-0064">Aspartyl protease</keyword>
<sequence length="455" mass="50990">MASKTINELPLLVNLLSFILTITAAILSETHAFNLSLIRIDSIDSPLFPKTLTKEERHKKLSQLTLTRAHHLRTMAATASDNPNALRPPVYGVYSNFYVTQMRIGSQNYSPYLMLDSGCDDTWVQCEGCTNCFQIKGGSFKYRSSSTFRYLPCEHPLCVPKQCQNGHCTYAINYVKRTSISGVVSTDTFSFRTDGSVTDESYKSFPNIAFGCGFDNRNVSFGDNAGPDNAIAGIFGLGPGQRSILWQLESQTNGLFSYCLPSWTTPYSTTAYLRFGNDAKAVMDSLRGVQRVRMVQGISRYSITLIDISVNGKRLHLNPGLFRGKFAIDSGAPYTALLKDAYTVVRNEMVEYFQRRYGWRPLKDTGTYYDLCYNKFYRSGNYSLPTMSFQLDGATLFLKPENLFEEFSFGFCLIMLPIGNAGPGLLGAFQQSNFRFLYDVKASTLSFAPQNCQNN</sequence>
<name>A0A2P5DKW6_PARAD</name>
<comment type="caution">
    <text evidence="7">The sequence shown here is derived from an EMBL/GenBank/DDBJ whole genome shotgun (WGS) entry which is preliminary data.</text>
</comment>
<reference evidence="8" key="1">
    <citation type="submission" date="2016-06" db="EMBL/GenBank/DDBJ databases">
        <title>Parallel loss of symbiosis genes in relatives of nitrogen-fixing non-legume Parasponia.</title>
        <authorList>
            <person name="Van Velzen R."/>
            <person name="Holmer R."/>
            <person name="Bu F."/>
            <person name="Rutten L."/>
            <person name="Van Zeijl A."/>
            <person name="Liu W."/>
            <person name="Santuari L."/>
            <person name="Cao Q."/>
            <person name="Sharma T."/>
            <person name="Shen D."/>
            <person name="Roswanjaya Y."/>
            <person name="Wardhani T."/>
            <person name="Kalhor M.S."/>
            <person name="Jansen J."/>
            <person name="Van den Hoogen J."/>
            <person name="Gungor B."/>
            <person name="Hartog M."/>
            <person name="Hontelez J."/>
            <person name="Verver J."/>
            <person name="Yang W.-C."/>
            <person name="Schijlen E."/>
            <person name="Repin R."/>
            <person name="Schilthuizen M."/>
            <person name="Schranz E."/>
            <person name="Heidstra R."/>
            <person name="Miyata K."/>
            <person name="Fedorova E."/>
            <person name="Kohlen W."/>
            <person name="Bisseling T."/>
            <person name="Smit S."/>
            <person name="Geurts R."/>
        </authorList>
    </citation>
    <scope>NUCLEOTIDE SEQUENCE [LARGE SCALE GENOMIC DNA]</scope>
    <source>
        <strain evidence="8">cv. WU1-14</strain>
    </source>
</reference>